<evidence type="ECO:0000313" key="2">
    <source>
        <dbReference type="EMBL" id="MDQ0291341.1"/>
    </source>
</evidence>
<name>A0AAE4AQ80_9BACT</name>
<accession>A0AAE4AQ80</accession>
<proteinExistence type="predicted"/>
<dbReference type="RefSeq" id="WP_307263995.1">
    <property type="nucleotide sequence ID" value="NZ_JAUSVL010000001.1"/>
</dbReference>
<evidence type="ECO:0000256" key="1">
    <source>
        <dbReference type="SAM" id="SignalP"/>
    </source>
</evidence>
<feature type="signal peptide" evidence="1">
    <location>
        <begin position="1"/>
        <end position="23"/>
    </location>
</feature>
<evidence type="ECO:0000313" key="3">
    <source>
        <dbReference type="Proteomes" id="UP001238163"/>
    </source>
</evidence>
<keyword evidence="1" id="KW-0732">Signal</keyword>
<dbReference type="EMBL" id="JAUSVL010000001">
    <property type="protein sequence ID" value="MDQ0291341.1"/>
    <property type="molecule type" value="Genomic_DNA"/>
</dbReference>
<organism evidence="2 3">
    <name type="scientific">Oligosphaera ethanolica</name>
    <dbReference type="NCBI Taxonomy" id="760260"/>
    <lineage>
        <taxon>Bacteria</taxon>
        <taxon>Pseudomonadati</taxon>
        <taxon>Lentisphaerota</taxon>
        <taxon>Oligosphaeria</taxon>
        <taxon>Oligosphaerales</taxon>
        <taxon>Oligosphaeraceae</taxon>
        <taxon>Oligosphaera</taxon>
    </lineage>
</organism>
<dbReference type="AlphaFoldDB" id="A0AAE4AQ80"/>
<comment type="caution">
    <text evidence="2">The sequence shown here is derived from an EMBL/GenBank/DDBJ whole genome shotgun (WGS) entry which is preliminary data.</text>
</comment>
<dbReference type="Proteomes" id="UP001238163">
    <property type="component" value="Unassembled WGS sequence"/>
</dbReference>
<keyword evidence="3" id="KW-1185">Reference proteome</keyword>
<gene>
    <name evidence="2" type="ORF">J3R75_003448</name>
</gene>
<reference evidence="2" key="1">
    <citation type="submission" date="2023-07" db="EMBL/GenBank/DDBJ databases">
        <title>Genomic Encyclopedia of Type Strains, Phase IV (KMG-IV): sequencing the most valuable type-strain genomes for metagenomic binning, comparative biology and taxonomic classification.</title>
        <authorList>
            <person name="Goeker M."/>
        </authorList>
    </citation>
    <scope>NUCLEOTIDE SEQUENCE</scope>
    <source>
        <strain evidence="2">DSM 24202</strain>
    </source>
</reference>
<feature type="chain" id="PRO_5042226679" evidence="1">
    <location>
        <begin position="24"/>
        <end position="269"/>
    </location>
</feature>
<sequence length="269" mass="29852">MPKQLIASAFVLLVLAGMPALFAGGSVVPVGTYLYADLEKVPDATGSLELRFTTPGPHRLVIAFGRKYRKDSKGREGTTEPEREAFKPRLAELREDGRCAFFAKLPPDYYDVMVIDASTMTFHEGISLIKNALADSIDSEREKLYIDEIRKSLGLRDDRIGGWEGFFDNKQIERIDVADNRAGVLMQQMRLGTALAESGAVLKGCIHSIDVIWVERAIAEGAGWQVINRQQVYRDEILARTFFKHSLLPTLSGIRVGTKAKKLADIALP</sequence>
<protein>
    <submittedName>
        <fullName evidence="2">Uncharacterized protein</fullName>
    </submittedName>
</protein>